<name>A0AAV1J6T8_9NEOP</name>
<evidence type="ECO:0000313" key="4">
    <source>
        <dbReference type="EMBL" id="CAK1545180.1"/>
    </source>
</evidence>
<dbReference type="Gene3D" id="3.40.50.300">
    <property type="entry name" value="P-loop containing nucleotide triphosphate hydrolases"/>
    <property type="match status" value="1"/>
</dbReference>
<keyword evidence="2" id="KW-0808">Transferase</keyword>
<gene>
    <name evidence="4" type="ORF">LNINA_LOCUS4865</name>
</gene>
<protein>
    <recommendedName>
        <fullName evidence="3">Sulfotransferase domain-containing protein</fullName>
    </recommendedName>
</protein>
<dbReference type="AlphaFoldDB" id="A0AAV1J6T8"/>
<dbReference type="GO" id="GO:0008146">
    <property type="term" value="F:sulfotransferase activity"/>
    <property type="evidence" value="ECO:0007669"/>
    <property type="project" value="InterPro"/>
</dbReference>
<dbReference type="PANTHER" id="PTHR11783">
    <property type="entry name" value="SULFOTRANSFERASE SULT"/>
    <property type="match status" value="1"/>
</dbReference>
<evidence type="ECO:0000256" key="1">
    <source>
        <dbReference type="ARBA" id="ARBA00005771"/>
    </source>
</evidence>
<accession>A0AAV1J6T8</accession>
<dbReference type="EMBL" id="CAVLEF010000006">
    <property type="protein sequence ID" value="CAK1545180.1"/>
    <property type="molecule type" value="Genomic_DNA"/>
</dbReference>
<dbReference type="Proteomes" id="UP001497472">
    <property type="component" value="Unassembled WGS sequence"/>
</dbReference>
<comment type="similarity">
    <text evidence="1">Belongs to the sulfotransferase 1 family.</text>
</comment>
<sequence length="339" mass="39978">MANLYPFEIKDIEPETNKKMMKYFSGERGGFIKIGPKGYVLTKAFKDMAEIIYNMEVRPDDVYVVTYARSGTTWTQELVWMVANNLDYETAKKVQLTERFPFLEHTMMIHPTLIEEIKEMNKGDEEKVKIVDLFSKPAYEILNAAPSPRFIKSHLPLSLLSPKLLDSKVVYVARDPRDAAVSFFYLCKSVRTMGFNGEFKEFWKLFISDLHYWTPFFEHLKEAWEKRHHPNLIFLFYEDLKKDLNGVVRTVADFLGKKYNDEEIATLCDHLDIKNFKYNKSVNNDIMKDLGFMYPKEEFIRKGNTGGWRDYFDEEMTVEADKWIADNLRDTDLRFPSMQ</sequence>
<comment type="caution">
    <text evidence="4">The sequence shown here is derived from an EMBL/GenBank/DDBJ whole genome shotgun (WGS) entry which is preliminary data.</text>
</comment>
<dbReference type="SUPFAM" id="SSF52540">
    <property type="entry name" value="P-loop containing nucleoside triphosphate hydrolases"/>
    <property type="match status" value="1"/>
</dbReference>
<proteinExistence type="inferred from homology"/>
<dbReference type="InterPro" id="IPR027417">
    <property type="entry name" value="P-loop_NTPase"/>
</dbReference>
<feature type="domain" description="Sulfotransferase" evidence="3">
    <location>
        <begin position="59"/>
        <end position="331"/>
    </location>
</feature>
<keyword evidence="5" id="KW-1185">Reference proteome</keyword>
<evidence type="ECO:0000256" key="2">
    <source>
        <dbReference type="ARBA" id="ARBA00022679"/>
    </source>
</evidence>
<evidence type="ECO:0000313" key="5">
    <source>
        <dbReference type="Proteomes" id="UP001497472"/>
    </source>
</evidence>
<dbReference type="InterPro" id="IPR000863">
    <property type="entry name" value="Sulfotransferase_dom"/>
</dbReference>
<evidence type="ECO:0000259" key="3">
    <source>
        <dbReference type="Pfam" id="PF00685"/>
    </source>
</evidence>
<organism evidence="4 5">
    <name type="scientific">Leptosia nina</name>
    <dbReference type="NCBI Taxonomy" id="320188"/>
    <lineage>
        <taxon>Eukaryota</taxon>
        <taxon>Metazoa</taxon>
        <taxon>Ecdysozoa</taxon>
        <taxon>Arthropoda</taxon>
        <taxon>Hexapoda</taxon>
        <taxon>Insecta</taxon>
        <taxon>Pterygota</taxon>
        <taxon>Neoptera</taxon>
        <taxon>Endopterygota</taxon>
        <taxon>Lepidoptera</taxon>
        <taxon>Glossata</taxon>
        <taxon>Ditrysia</taxon>
        <taxon>Papilionoidea</taxon>
        <taxon>Pieridae</taxon>
        <taxon>Pierinae</taxon>
        <taxon>Leptosia</taxon>
    </lineage>
</organism>
<dbReference type="Pfam" id="PF00685">
    <property type="entry name" value="Sulfotransfer_1"/>
    <property type="match status" value="1"/>
</dbReference>
<reference evidence="4 5" key="1">
    <citation type="submission" date="2023-11" db="EMBL/GenBank/DDBJ databases">
        <authorList>
            <person name="Okamura Y."/>
        </authorList>
    </citation>
    <scope>NUCLEOTIDE SEQUENCE [LARGE SCALE GENOMIC DNA]</scope>
</reference>